<dbReference type="EMBL" id="JABSTV010001246">
    <property type="protein sequence ID" value="KAH7976184.1"/>
    <property type="molecule type" value="Genomic_DNA"/>
</dbReference>
<keyword evidence="5" id="KW-0735">Signal-anchor</keyword>
<evidence type="ECO:0000256" key="9">
    <source>
        <dbReference type="ARBA" id="ARBA00023180"/>
    </source>
</evidence>
<reference evidence="10" key="2">
    <citation type="submission" date="2021-09" db="EMBL/GenBank/DDBJ databases">
        <authorList>
            <person name="Jia N."/>
            <person name="Wang J."/>
            <person name="Shi W."/>
            <person name="Du L."/>
            <person name="Sun Y."/>
            <person name="Zhan W."/>
            <person name="Jiang J."/>
            <person name="Wang Q."/>
            <person name="Zhang B."/>
            <person name="Ji P."/>
            <person name="Sakyi L.B."/>
            <person name="Cui X."/>
            <person name="Yuan T."/>
            <person name="Jiang B."/>
            <person name="Yang W."/>
            <person name="Lam T.T.-Y."/>
            <person name="Chang Q."/>
            <person name="Ding S."/>
            <person name="Wang X."/>
            <person name="Zhu J."/>
            <person name="Ruan X."/>
            <person name="Zhao L."/>
            <person name="Wei J."/>
            <person name="Que T."/>
            <person name="Du C."/>
            <person name="Cheng J."/>
            <person name="Dai P."/>
            <person name="Han X."/>
            <person name="Huang E."/>
            <person name="Gao Y."/>
            <person name="Liu J."/>
            <person name="Shao H."/>
            <person name="Ye R."/>
            <person name="Li L."/>
            <person name="Wei W."/>
            <person name="Wang X."/>
            <person name="Wang C."/>
            <person name="Huo Q."/>
            <person name="Li W."/>
            <person name="Guo W."/>
            <person name="Chen H."/>
            <person name="Chen S."/>
            <person name="Zhou L."/>
            <person name="Zhou L."/>
            <person name="Ni X."/>
            <person name="Tian J."/>
            <person name="Zhou Y."/>
            <person name="Sheng Y."/>
            <person name="Liu T."/>
            <person name="Pan Y."/>
            <person name="Xia L."/>
            <person name="Li J."/>
            <person name="Zhao F."/>
            <person name="Cao W."/>
        </authorList>
    </citation>
    <scope>NUCLEOTIDE SEQUENCE</scope>
    <source>
        <strain evidence="10">Rsan-2018</strain>
        <tissue evidence="10">Larvae</tissue>
    </source>
</reference>
<gene>
    <name evidence="10" type="ORF">HPB52_009494</name>
</gene>
<keyword evidence="4" id="KW-0812">Transmembrane</keyword>
<sequence length="381" mass="43603">MLRGWKAFLLTFGVALLAVLGILSSKKHSLWPSPPVTREPQRDVFFLKTHKTAGSSVLNLLLRRADSEGLNLALPKDASSHMMGYPRSFSPQEHMLNYSQCGLRPNLMALHMRFNETGVKEVMPPDTMYVTILRRPTDAFASLFYYFELHNIYDANLTAFLKQPFFVQTVRDSRLHGSLGFNQMAFDLGVDGDDMADRGSIDEISRFVQSVDRCFQLVMIAERFTESLVLLRDLLGWQLDDVVTFKHNVRLHRYPTLDEEAVSILEKANRVDEALYRHFAAKLDRQIEEFGRGRMEAEAAALESRTAFWYRRCVDSVRVSKVAVIEYSPLTNVSKIEQRMCRLLTTPEQALVKKARQRLFALCPQVSPPTTTTATPEHRPR</sequence>
<evidence type="ECO:0000256" key="8">
    <source>
        <dbReference type="ARBA" id="ARBA00023136"/>
    </source>
</evidence>
<dbReference type="SUPFAM" id="SSF52540">
    <property type="entry name" value="P-loop containing nucleoside triphosphate hydrolases"/>
    <property type="match status" value="1"/>
</dbReference>
<organism evidence="10 11">
    <name type="scientific">Rhipicephalus sanguineus</name>
    <name type="common">Brown dog tick</name>
    <name type="synonym">Ixodes sanguineus</name>
    <dbReference type="NCBI Taxonomy" id="34632"/>
    <lineage>
        <taxon>Eukaryota</taxon>
        <taxon>Metazoa</taxon>
        <taxon>Ecdysozoa</taxon>
        <taxon>Arthropoda</taxon>
        <taxon>Chelicerata</taxon>
        <taxon>Arachnida</taxon>
        <taxon>Acari</taxon>
        <taxon>Parasitiformes</taxon>
        <taxon>Ixodida</taxon>
        <taxon>Ixodoidea</taxon>
        <taxon>Ixodidae</taxon>
        <taxon>Rhipicephalinae</taxon>
        <taxon>Rhipicephalus</taxon>
        <taxon>Rhipicephalus</taxon>
    </lineage>
</organism>
<dbReference type="OMA" id="RTAFWYR"/>
<dbReference type="PANTHER" id="PTHR14647:SF87">
    <property type="entry name" value="PUTATIVE-RELATED"/>
    <property type="match status" value="1"/>
</dbReference>
<keyword evidence="11" id="KW-1185">Reference proteome</keyword>
<keyword evidence="3" id="KW-0808">Transferase</keyword>
<comment type="subcellular location">
    <subcellularLocation>
        <location evidence="1">Golgi apparatus membrane</location>
        <topology evidence="1">Single-pass type II membrane protein</topology>
    </subcellularLocation>
</comment>
<dbReference type="VEuPathDB" id="VectorBase:RSAN_036096"/>
<evidence type="ECO:0000256" key="2">
    <source>
        <dbReference type="ARBA" id="ARBA00008124"/>
    </source>
</evidence>
<reference evidence="10" key="1">
    <citation type="journal article" date="2020" name="Cell">
        <title>Large-Scale Comparative Analyses of Tick Genomes Elucidate Their Genetic Diversity and Vector Capacities.</title>
        <authorList>
            <consortium name="Tick Genome and Microbiome Consortium (TIGMIC)"/>
            <person name="Jia N."/>
            <person name="Wang J."/>
            <person name="Shi W."/>
            <person name="Du L."/>
            <person name="Sun Y."/>
            <person name="Zhan W."/>
            <person name="Jiang J.F."/>
            <person name="Wang Q."/>
            <person name="Zhang B."/>
            <person name="Ji P."/>
            <person name="Bell-Sakyi L."/>
            <person name="Cui X.M."/>
            <person name="Yuan T.T."/>
            <person name="Jiang B.G."/>
            <person name="Yang W.F."/>
            <person name="Lam T.T."/>
            <person name="Chang Q.C."/>
            <person name="Ding S.J."/>
            <person name="Wang X.J."/>
            <person name="Zhu J.G."/>
            <person name="Ruan X.D."/>
            <person name="Zhao L."/>
            <person name="Wei J.T."/>
            <person name="Ye R.Z."/>
            <person name="Que T.C."/>
            <person name="Du C.H."/>
            <person name="Zhou Y.H."/>
            <person name="Cheng J.X."/>
            <person name="Dai P.F."/>
            <person name="Guo W.B."/>
            <person name="Han X.H."/>
            <person name="Huang E.J."/>
            <person name="Li L.F."/>
            <person name="Wei W."/>
            <person name="Gao Y.C."/>
            <person name="Liu J.Z."/>
            <person name="Shao H.Z."/>
            <person name="Wang X."/>
            <person name="Wang C.C."/>
            <person name="Yang T.C."/>
            <person name="Huo Q.B."/>
            <person name="Li W."/>
            <person name="Chen H.Y."/>
            <person name="Chen S.E."/>
            <person name="Zhou L.G."/>
            <person name="Ni X.B."/>
            <person name="Tian J.H."/>
            <person name="Sheng Y."/>
            <person name="Liu T."/>
            <person name="Pan Y.S."/>
            <person name="Xia L.Y."/>
            <person name="Li J."/>
            <person name="Zhao F."/>
            <person name="Cao W.C."/>
        </authorList>
    </citation>
    <scope>NUCLEOTIDE SEQUENCE</scope>
    <source>
        <strain evidence="10">Rsan-2018</strain>
    </source>
</reference>
<evidence type="ECO:0000256" key="6">
    <source>
        <dbReference type="ARBA" id="ARBA00022989"/>
    </source>
</evidence>
<comment type="similarity">
    <text evidence="2">Belongs to the galactose-3-O-sulfotransferase family.</text>
</comment>
<dbReference type="PANTHER" id="PTHR14647">
    <property type="entry name" value="GALACTOSE-3-O-SULFOTRANSFERASE"/>
    <property type="match status" value="1"/>
</dbReference>
<comment type="caution">
    <text evidence="10">The sequence shown here is derived from an EMBL/GenBank/DDBJ whole genome shotgun (WGS) entry which is preliminary data.</text>
</comment>
<dbReference type="GO" id="GO:0009247">
    <property type="term" value="P:glycolipid biosynthetic process"/>
    <property type="evidence" value="ECO:0007669"/>
    <property type="project" value="InterPro"/>
</dbReference>
<proteinExistence type="inferred from homology"/>
<dbReference type="Gene3D" id="3.40.50.300">
    <property type="entry name" value="P-loop containing nucleotide triphosphate hydrolases"/>
    <property type="match status" value="1"/>
</dbReference>
<dbReference type="OrthoDB" id="514299at2759"/>
<name>A0A9D4QEB0_RHISA</name>
<dbReference type="GO" id="GO:0001733">
    <property type="term" value="F:galactosylceramide sulfotransferase activity"/>
    <property type="evidence" value="ECO:0007669"/>
    <property type="project" value="InterPro"/>
</dbReference>
<dbReference type="Pfam" id="PF06990">
    <property type="entry name" value="Gal-3-0_sulfotr"/>
    <property type="match status" value="1"/>
</dbReference>
<protein>
    <submittedName>
        <fullName evidence="10">Uncharacterized protein</fullName>
    </submittedName>
</protein>
<evidence type="ECO:0000256" key="3">
    <source>
        <dbReference type="ARBA" id="ARBA00022679"/>
    </source>
</evidence>
<dbReference type="Proteomes" id="UP000821837">
    <property type="component" value="Chromosome 10"/>
</dbReference>
<dbReference type="InterPro" id="IPR027417">
    <property type="entry name" value="P-loop_NTPase"/>
</dbReference>
<evidence type="ECO:0000256" key="7">
    <source>
        <dbReference type="ARBA" id="ARBA00023034"/>
    </source>
</evidence>
<evidence type="ECO:0000256" key="1">
    <source>
        <dbReference type="ARBA" id="ARBA00004323"/>
    </source>
</evidence>
<accession>A0A9D4QEB0</accession>
<keyword evidence="8" id="KW-0472">Membrane</keyword>
<keyword evidence="9" id="KW-0325">Glycoprotein</keyword>
<evidence type="ECO:0000256" key="4">
    <source>
        <dbReference type="ARBA" id="ARBA00022692"/>
    </source>
</evidence>
<keyword evidence="7" id="KW-0333">Golgi apparatus</keyword>
<keyword evidence="6" id="KW-1133">Transmembrane helix</keyword>
<dbReference type="AlphaFoldDB" id="A0A9D4QEB0"/>
<evidence type="ECO:0000313" key="10">
    <source>
        <dbReference type="EMBL" id="KAH7976184.1"/>
    </source>
</evidence>
<dbReference type="InterPro" id="IPR009729">
    <property type="entry name" value="Gal-3-0_sulfotransfrase"/>
</dbReference>
<evidence type="ECO:0000256" key="5">
    <source>
        <dbReference type="ARBA" id="ARBA00022968"/>
    </source>
</evidence>
<evidence type="ECO:0000313" key="11">
    <source>
        <dbReference type="Proteomes" id="UP000821837"/>
    </source>
</evidence>
<dbReference type="GO" id="GO:0000139">
    <property type="term" value="C:Golgi membrane"/>
    <property type="evidence" value="ECO:0007669"/>
    <property type="project" value="UniProtKB-SubCell"/>
</dbReference>